<evidence type="ECO:0000256" key="7">
    <source>
        <dbReference type="ARBA" id="ARBA00023065"/>
    </source>
</evidence>
<dbReference type="CDD" id="cd03259">
    <property type="entry name" value="ABC_Carb_Solutes_like"/>
    <property type="match status" value="1"/>
</dbReference>
<dbReference type="InterPro" id="IPR013611">
    <property type="entry name" value="Transp-assoc_OB_typ2"/>
</dbReference>
<dbReference type="PANTHER" id="PTHR42781">
    <property type="entry name" value="SPERMIDINE/PUTRESCINE IMPORT ATP-BINDING PROTEIN POTA"/>
    <property type="match status" value="1"/>
</dbReference>
<dbReference type="GO" id="GO:0005524">
    <property type="term" value="F:ATP binding"/>
    <property type="evidence" value="ECO:0007669"/>
    <property type="project" value="UniProtKB-KW"/>
</dbReference>
<dbReference type="InterPro" id="IPR017871">
    <property type="entry name" value="ABC_transporter-like_CS"/>
</dbReference>
<gene>
    <name evidence="11" type="ORF">SAMN02746019_00010450</name>
</gene>
<feature type="domain" description="ABC transporter" evidence="10">
    <location>
        <begin position="4"/>
        <end position="234"/>
    </location>
</feature>
<dbReference type="InterPro" id="IPR008995">
    <property type="entry name" value="Mo/tungstate-bd_C_term_dom"/>
</dbReference>
<dbReference type="PROSITE" id="PS50893">
    <property type="entry name" value="ABC_TRANSPORTER_2"/>
    <property type="match status" value="1"/>
</dbReference>
<protein>
    <recommendedName>
        <fullName evidence="9">ABC-type quaternary amine transporter</fullName>
        <ecNumber evidence="9">7.6.2.9</ecNumber>
    </recommendedName>
</protein>
<reference evidence="12" key="1">
    <citation type="submission" date="2017-06" db="EMBL/GenBank/DDBJ databases">
        <authorList>
            <person name="Varghese N."/>
            <person name="Submissions S."/>
        </authorList>
    </citation>
    <scope>NUCLEOTIDE SEQUENCE [LARGE SCALE GENOMIC DNA]</scope>
    <source>
        <strain evidence="12">JAD2</strain>
    </source>
</reference>
<keyword evidence="12" id="KW-1185">Reference proteome</keyword>
<dbReference type="Gene3D" id="3.40.50.300">
    <property type="entry name" value="P-loop containing nucleotide triphosphate hydrolases"/>
    <property type="match status" value="1"/>
</dbReference>
<evidence type="ECO:0000256" key="9">
    <source>
        <dbReference type="ARBA" id="ARBA00066388"/>
    </source>
</evidence>
<dbReference type="GO" id="GO:0043190">
    <property type="term" value="C:ATP-binding cassette (ABC) transporter complex"/>
    <property type="evidence" value="ECO:0007669"/>
    <property type="project" value="InterPro"/>
</dbReference>
<keyword evidence="6" id="KW-0408">Iron</keyword>
<evidence type="ECO:0000256" key="8">
    <source>
        <dbReference type="ARBA" id="ARBA00023136"/>
    </source>
</evidence>
<evidence type="ECO:0000256" key="2">
    <source>
        <dbReference type="ARBA" id="ARBA00022475"/>
    </source>
</evidence>
<evidence type="ECO:0000313" key="12">
    <source>
        <dbReference type="Proteomes" id="UP000197025"/>
    </source>
</evidence>
<dbReference type="InParanoid" id="A0A212R557"/>
<dbReference type="Pfam" id="PF08402">
    <property type="entry name" value="TOBE_2"/>
    <property type="match status" value="1"/>
</dbReference>
<keyword evidence="4" id="KW-0547">Nucleotide-binding</keyword>
<dbReference type="EMBL" id="FYEK01000029">
    <property type="protein sequence ID" value="SNB67160.1"/>
    <property type="molecule type" value="Genomic_DNA"/>
</dbReference>
<dbReference type="Proteomes" id="UP000197025">
    <property type="component" value="Unassembled WGS sequence"/>
</dbReference>
<dbReference type="SUPFAM" id="SSF50331">
    <property type="entry name" value="MOP-like"/>
    <property type="match status" value="1"/>
</dbReference>
<evidence type="ECO:0000256" key="1">
    <source>
        <dbReference type="ARBA" id="ARBA00022448"/>
    </source>
</evidence>
<dbReference type="FunFam" id="3.40.50.300:FF:000425">
    <property type="entry name" value="Probable ABC transporter, ATP-binding subunit"/>
    <property type="match status" value="1"/>
</dbReference>
<dbReference type="GO" id="GO:0015408">
    <property type="term" value="F:ABC-type ferric iron transporter activity"/>
    <property type="evidence" value="ECO:0007669"/>
    <property type="project" value="InterPro"/>
</dbReference>
<evidence type="ECO:0000256" key="5">
    <source>
        <dbReference type="ARBA" id="ARBA00022840"/>
    </source>
</evidence>
<dbReference type="PANTHER" id="PTHR42781:SF4">
    <property type="entry name" value="SPERMIDINE_PUTRESCINE IMPORT ATP-BINDING PROTEIN POTA"/>
    <property type="match status" value="1"/>
</dbReference>
<keyword evidence="3" id="KW-0410">Iron transport</keyword>
<evidence type="ECO:0000256" key="4">
    <source>
        <dbReference type="ARBA" id="ARBA00022741"/>
    </source>
</evidence>
<dbReference type="GO" id="GO:0015418">
    <property type="term" value="F:ABC-type quaternary ammonium compound transporting activity"/>
    <property type="evidence" value="ECO:0007669"/>
    <property type="project" value="UniProtKB-EC"/>
</dbReference>
<accession>A0A212R557</accession>
<evidence type="ECO:0000256" key="6">
    <source>
        <dbReference type="ARBA" id="ARBA00023004"/>
    </source>
</evidence>
<dbReference type="SMART" id="SM00382">
    <property type="entry name" value="AAA"/>
    <property type="match status" value="1"/>
</dbReference>
<organism evidence="11 12">
    <name type="scientific">Thermoflexus hugenholtzii JAD2</name>
    <dbReference type="NCBI Taxonomy" id="877466"/>
    <lineage>
        <taxon>Bacteria</taxon>
        <taxon>Bacillati</taxon>
        <taxon>Chloroflexota</taxon>
        <taxon>Thermoflexia</taxon>
        <taxon>Thermoflexales</taxon>
        <taxon>Thermoflexaceae</taxon>
        <taxon>Thermoflexus</taxon>
    </lineage>
</organism>
<sequence length="371" mass="41315">MARLRVLALTRRYEGRTVLDHVSFEVADEEILVILGPSGSGKTTLLRLIAGLEPPDEGHVLLDGQDITEVPPHRRRIGMMFQEYALFPHLNVFENVAFGLRMQQLPEPEIRARVRALLEQVGLPGYERRDVHTLSGGEKQRVALARSLAPRPAVLLLDEPLGSLDRALREQLMGEIRSLLKAERMTALYVTHDQAEAMAIADRVLILHQGRIEQIAAPEELYRDPATPFVARFLDVGTLLEGRILSGGDPAEVETPVGKLWGRPRGTIHAGMRAWVLLPHYEGTTRILQGAPYDESEKPGGPVNVLDGEVLERRFRGLYVELRVQVAGGMLRQLLPAGSLRIHPGQSIRIHIPADAVRIWPRDAKRTRSSG</sequence>
<dbReference type="Pfam" id="PF00005">
    <property type="entry name" value="ABC_tran"/>
    <property type="match status" value="1"/>
</dbReference>
<dbReference type="InterPro" id="IPR003593">
    <property type="entry name" value="AAA+_ATPase"/>
</dbReference>
<dbReference type="InterPro" id="IPR027417">
    <property type="entry name" value="P-loop_NTPase"/>
</dbReference>
<dbReference type="RefSeq" id="WP_088571459.1">
    <property type="nucleotide sequence ID" value="NZ_FYEK01000029.1"/>
</dbReference>
<dbReference type="SUPFAM" id="SSF52540">
    <property type="entry name" value="P-loop containing nucleoside triphosphate hydrolases"/>
    <property type="match status" value="1"/>
</dbReference>
<evidence type="ECO:0000256" key="3">
    <source>
        <dbReference type="ARBA" id="ARBA00022496"/>
    </source>
</evidence>
<dbReference type="PROSITE" id="PS00211">
    <property type="entry name" value="ABC_TRANSPORTER_1"/>
    <property type="match status" value="1"/>
</dbReference>
<name>A0A212R557_9CHLR</name>
<keyword evidence="2" id="KW-1003">Cell membrane</keyword>
<keyword evidence="5 11" id="KW-0067">ATP-binding</keyword>
<dbReference type="InterPro" id="IPR050093">
    <property type="entry name" value="ABC_SmlMolc_Importer"/>
</dbReference>
<dbReference type="OrthoDB" id="9778160at2"/>
<keyword evidence="7" id="KW-0406">Ion transport</keyword>
<dbReference type="InterPro" id="IPR015853">
    <property type="entry name" value="ABC_transpr_FbpC"/>
</dbReference>
<keyword evidence="8" id="KW-0472">Membrane</keyword>
<dbReference type="InterPro" id="IPR003439">
    <property type="entry name" value="ABC_transporter-like_ATP-bd"/>
</dbReference>
<evidence type="ECO:0000313" key="11">
    <source>
        <dbReference type="EMBL" id="SNB67160.1"/>
    </source>
</evidence>
<evidence type="ECO:0000259" key="10">
    <source>
        <dbReference type="PROSITE" id="PS50893"/>
    </source>
</evidence>
<keyword evidence="1" id="KW-0813">Transport</keyword>
<dbReference type="AlphaFoldDB" id="A0A212R557"/>
<dbReference type="GO" id="GO:0016887">
    <property type="term" value="F:ATP hydrolysis activity"/>
    <property type="evidence" value="ECO:0007669"/>
    <property type="project" value="InterPro"/>
</dbReference>
<dbReference type="EC" id="7.6.2.9" evidence="9"/>
<proteinExistence type="predicted"/>